<gene>
    <name evidence="2" type="ORF">Pla108_04840</name>
</gene>
<dbReference type="OrthoDB" id="229996at2"/>
<dbReference type="Pfam" id="PF00404">
    <property type="entry name" value="Dockerin_1"/>
    <property type="match status" value="1"/>
</dbReference>
<dbReference type="EMBL" id="SJPR01000001">
    <property type="protein sequence ID" value="TWT99541.1"/>
    <property type="molecule type" value="Genomic_DNA"/>
</dbReference>
<sequence precursor="true">MASRKTTAGIALCLFAGIVTTAAAIDIPAVNLPAQTPDAVRDRVARSLALGRDTLGRALHPFRGEFHGLGVNPTGPSYAVDLSGDGRVVIGYDRGGPTNSNRPFVWSPATGKAFYNMLPSGVTGNATPTSISADGVYVAGEVDIKYGDPAFRWSLAGPENSVSVESKDIYPAALSRNGSVLAGTYRTPYVPSDYGPDPSFLSDLHDEGHVTSLPLAKKRNWAFRHNRTGGMEEPGVLPSGSQGYYVNSTAVEVTSDGGTVLINGFDSSEDYGSEPFLWTTNGGLQGLGNYGLADSSKRYTVGNAISADGSTVVGVDGYDDGSGIFAQPLAVLWREATGWMHLGNLQTTDDRFSIQAEATGVSGDGNSVIGFSQIVKGLFIDDVLYGFGAVGVIPFLWDEARGMRELADVLRLDYGLDLSGWQLSDATGISDDGTTIIGNGRNRNGQIEAWRAVLDRNTPEGDIDFDGDVDQVDYQRLVGNLGVTADDGAVFYADGDLNADGRIDQADADTLLGVYQHRWKGDFNADGRVDASDYTMWRDHLGQFTGGLADANGDGWVNHADLLAWRANFGQVIATISLLSVPEPTTLVAALAMVLLAAAKQRR</sequence>
<dbReference type="AlphaFoldDB" id="A0A5C6AKJ0"/>
<dbReference type="SUPFAM" id="SSF63446">
    <property type="entry name" value="Type I dockerin domain"/>
    <property type="match status" value="1"/>
</dbReference>
<comment type="caution">
    <text evidence="2">The sequence shown here is derived from an EMBL/GenBank/DDBJ whole genome shotgun (WGS) entry which is preliminary data.</text>
</comment>
<dbReference type="RefSeq" id="WP_146442422.1">
    <property type="nucleotide sequence ID" value="NZ_SJPR01000001.1"/>
</dbReference>
<dbReference type="PROSITE" id="PS00018">
    <property type="entry name" value="EF_HAND_1"/>
    <property type="match status" value="2"/>
</dbReference>
<organism evidence="2 3">
    <name type="scientific">Botrimarina colliarenosi</name>
    <dbReference type="NCBI Taxonomy" id="2528001"/>
    <lineage>
        <taxon>Bacteria</taxon>
        <taxon>Pseudomonadati</taxon>
        <taxon>Planctomycetota</taxon>
        <taxon>Planctomycetia</taxon>
        <taxon>Pirellulales</taxon>
        <taxon>Lacipirellulaceae</taxon>
        <taxon>Botrimarina</taxon>
    </lineage>
</organism>
<evidence type="ECO:0008006" key="4">
    <source>
        <dbReference type="Google" id="ProtNLM"/>
    </source>
</evidence>
<dbReference type="GO" id="GO:0004553">
    <property type="term" value="F:hydrolase activity, hydrolyzing O-glycosyl compounds"/>
    <property type="evidence" value="ECO:0007669"/>
    <property type="project" value="InterPro"/>
</dbReference>
<dbReference type="Gene3D" id="1.10.1330.10">
    <property type="entry name" value="Dockerin domain"/>
    <property type="match status" value="1"/>
</dbReference>
<keyword evidence="3" id="KW-1185">Reference proteome</keyword>
<keyword evidence="1" id="KW-0732">Signal</keyword>
<dbReference type="Proteomes" id="UP000317421">
    <property type="component" value="Unassembled WGS sequence"/>
</dbReference>
<dbReference type="InterPro" id="IPR018247">
    <property type="entry name" value="EF_Hand_1_Ca_BS"/>
</dbReference>
<evidence type="ECO:0000313" key="2">
    <source>
        <dbReference type="EMBL" id="TWT99541.1"/>
    </source>
</evidence>
<dbReference type="GO" id="GO:0000272">
    <property type="term" value="P:polysaccharide catabolic process"/>
    <property type="evidence" value="ECO:0007669"/>
    <property type="project" value="InterPro"/>
</dbReference>
<proteinExistence type="predicted"/>
<protein>
    <recommendedName>
        <fullName evidence="4">Dockerin domain-containing protein</fullName>
    </recommendedName>
</protein>
<name>A0A5C6AKJ0_9BACT</name>
<dbReference type="InterPro" id="IPR002105">
    <property type="entry name" value="Dockerin_1_rpt"/>
</dbReference>
<reference evidence="2 3" key="1">
    <citation type="submission" date="2019-02" db="EMBL/GenBank/DDBJ databases">
        <title>Deep-cultivation of Planctomycetes and their phenomic and genomic characterization uncovers novel biology.</title>
        <authorList>
            <person name="Wiegand S."/>
            <person name="Jogler M."/>
            <person name="Boedeker C."/>
            <person name="Pinto D."/>
            <person name="Vollmers J."/>
            <person name="Rivas-Marin E."/>
            <person name="Kohn T."/>
            <person name="Peeters S.H."/>
            <person name="Heuer A."/>
            <person name="Rast P."/>
            <person name="Oberbeckmann S."/>
            <person name="Bunk B."/>
            <person name="Jeske O."/>
            <person name="Meyerdierks A."/>
            <person name="Storesund J.E."/>
            <person name="Kallscheuer N."/>
            <person name="Luecker S."/>
            <person name="Lage O.M."/>
            <person name="Pohl T."/>
            <person name="Merkel B.J."/>
            <person name="Hornburger P."/>
            <person name="Mueller R.-W."/>
            <person name="Bruemmer F."/>
            <person name="Labrenz M."/>
            <person name="Spormann A.M."/>
            <person name="Op Den Camp H."/>
            <person name="Overmann J."/>
            <person name="Amann R."/>
            <person name="Jetten M.S.M."/>
            <person name="Mascher T."/>
            <person name="Medema M.H."/>
            <person name="Devos D.P."/>
            <person name="Kaster A.-K."/>
            <person name="Ovreas L."/>
            <person name="Rohde M."/>
            <person name="Galperin M.Y."/>
            <person name="Jogler C."/>
        </authorList>
    </citation>
    <scope>NUCLEOTIDE SEQUENCE [LARGE SCALE GENOMIC DNA]</scope>
    <source>
        <strain evidence="2 3">Pla108</strain>
    </source>
</reference>
<dbReference type="InterPro" id="IPR036439">
    <property type="entry name" value="Dockerin_dom_sf"/>
</dbReference>
<feature type="chain" id="PRO_5022739129" description="Dockerin domain-containing protein" evidence="1">
    <location>
        <begin position="25"/>
        <end position="603"/>
    </location>
</feature>
<accession>A0A5C6AKJ0</accession>
<evidence type="ECO:0000256" key="1">
    <source>
        <dbReference type="SAM" id="SignalP"/>
    </source>
</evidence>
<feature type="signal peptide" evidence="1">
    <location>
        <begin position="1"/>
        <end position="24"/>
    </location>
</feature>
<evidence type="ECO:0000313" key="3">
    <source>
        <dbReference type="Proteomes" id="UP000317421"/>
    </source>
</evidence>